<feature type="compositionally biased region" description="Polar residues" evidence="7">
    <location>
        <begin position="331"/>
        <end position="341"/>
    </location>
</feature>
<feature type="transmembrane region" description="Helical" evidence="8">
    <location>
        <begin position="97"/>
        <end position="118"/>
    </location>
</feature>
<proteinExistence type="inferred from homology"/>
<dbReference type="GO" id="GO:0005886">
    <property type="term" value="C:plasma membrane"/>
    <property type="evidence" value="ECO:0007669"/>
    <property type="project" value="TreeGrafter"/>
</dbReference>
<feature type="transmembrane region" description="Helical" evidence="8">
    <location>
        <begin position="653"/>
        <end position="679"/>
    </location>
</feature>
<evidence type="ECO:0000259" key="10">
    <source>
        <dbReference type="Pfam" id="PF13967"/>
    </source>
</evidence>
<dbReference type="Pfam" id="PF02714">
    <property type="entry name" value="RSN1_7TM"/>
    <property type="match status" value="1"/>
</dbReference>
<evidence type="ECO:0000256" key="2">
    <source>
        <dbReference type="ARBA" id="ARBA00007779"/>
    </source>
</evidence>
<feature type="transmembrane region" description="Helical" evidence="8">
    <location>
        <begin position="609"/>
        <end position="633"/>
    </location>
</feature>
<feature type="transmembrane region" description="Helical" evidence="8">
    <location>
        <begin position="236"/>
        <end position="253"/>
    </location>
</feature>
<feature type="transmembrane region" description="Helical" evidence="8">
    <location>
        <begin position="807"/>
        <end position="833"/>
    </location>
</feature>
<protein>
    <submittedName>
        <fullName evidence="12">Uncharacterized protein</fullName>
    </submittedName>
</protein>
<feature type="transmembrane region" description="Helical" evidence="8">
    <location>
        <begin position="763"/>
        <end position="781"/>
    </location>
</feature>
<dbReference type="GO" id="GO:0005227">
    <property type="term" value="F:calcium-activated cation channel activity"/>
    <property type="evidence" value="ECO:0007669"/>
    <property type="project" value="InterPro"/>
</dbReference>
<keyword evidence="3" id="KW-0813">Transport</keyword>
<comment type="similarity">
    <text evidence="2">Belongs to the CSC1 (TC 1.A.17) family.</text>
</comment>
<comment type="caution">
    <text evidence="12">The sequence shown here is derived from an EMBL/GenBank/DDBJ whole genome shotgun (WGS) entry which is preliminary data.</text>
</comment>
<dbReference type="InterPro" id="IPR027815">
    <property type="entry name" value="CSC1/OSCA1-like_cyt"/>
</dbReference>
<evidence type="ECO:0000256" key="1">
    <source>
        <dbReference type="ARBA" id="ARBA00004141"/>
    </source>
</evidence>
<keyword evidence="13" id="KW-1185">Reference proteome</keyword>
<keyword evidence="6 8" id="KW-0472">Membrane</keyword>
<comment type="subcellular location">
    <subcellularLocation>
        <location evidence="1">Membrane</location>
        <topology evidence="1">Multi-pass membrane protein</topology>
    </subcellularLocation>
</comment>
<accession>A0AAW1PBZ7</accession>
<feature type="transmembrane region" description="Helical" evidence="8">
    <location>
        <begin position="731"/>
        <end position="751"/>
    </location>
</feature>
<evidence type="ECO:0000313" key="13">
    <source>
        <dbReference type="Proteomes" id="UP001465755"/>
    </source>
</evidence>
<evidence type="ECO:0000256" key="7">
    <source>
        <dbReference type="SAM" id="MobiDB-lite"/>
    </source>
</evidence>
<feature type="transmembrane region" description="Helical" evidence="8">
    <location>
        <begin position="884"/>
        <end position="905"/>
    </location>
</feature>
<evidence type="ECO:0000313" key="12">
    <source>
        <dbReference type="EMBL" id="KAK9806417.1"/>
    </source>
</evidence>
<dbReference type="Pfam" id="PF14703">
    <property type="entry name" value="PHM7_cyt"/>
    <property type="match status" value="1"/>
</dbReference>
<feature type="transmembrane region" description="Helical" evidence="8">
    <location>
        <begin position="14"/>
        <end position="35"/>
    </location>
</feature>
<feature type="transmembrane region" description="Helical" evidence="8">
    <location>
        <begin position="854"/>
        <end position="878"/>
    </location>
</feature>
<organism evidence="12 13">
    <name type="scientific">Symbiochloris irregularis</name>
    <dbReference type="NCBI Taxonomy" id="706552"/>
    <lineage>
        <taxon>Eukaryota</taxon>
        <taxon>Viridiplantae</taxon>
        <taxon>Chlorophyta</taxon>
        <taxon>core chlorophytes</taxon>
        <taxon>Trebouxiophyceae</taxon>
        <taxon>Trebouxiales</taxon>
        <taxon>Trebouxiaceae</taxon>
        <taxon>Symbiochloris</taxon>
    </lineage>
</organism>
<evidence type="ECO:0000256" key="3">
    <source>
        <dbReference type="ARBA" id="ARBA00022448"/>
    </source>
</evidence>
<dbReference type="PANTHER" id="PTHR13018">
    <property type="entry name" value="PROBABLE MEMBRANE PROTEIN DUF221-RELATED"/>
    <property type="match status" value="1"/>
</dbReference>
<dbReference type="AlphaFoldDB" id="A0AAW1PBZ7"/>
<dbReference type="EMBL" id="JALJOQ010000038">
    <property type="protein sequence ID" value="KAK9806417.1"/>
    <property type="molecule type" value="Genomic_DNA"/>
</dbReference>
<dbReference type="PANTHER" id="PTHR13018:SF5">
    <property type="entry name" value="RE44586P"/>
    <property type="match status" value="1"/>
</dbReference>
<feature type="domain" description="CSC1/OSCA1-like cytosolic" evidence="11">
    <location>
        <begin position="439"/>
        <end position="596"/>
    </location>
</feature>
<feature type="transmembrane region" description="Helical" evidence="8">
    <location>
        <begin position="700"/>
        <end position="719"/>
    </location>
</feature>
<sequence>MRLARPMAADAKSFGISLGLNAAVCFFCLVFFGFFRATKITQKFYAPKRYLPEQTYRPRKLSRNFWGWIMPTLSASEEEVILVAGVDAAMYLRIMKFGLELFIFTTILTLIMVLPVNLSGGNVDRLTSPGEAQSSQFTYWVSPPPPSGPDYPPTPDNQAIKAPDFYEETPPAPPGIVWWRYNPDVPPAVYQETSRQTLGAQFAEYGWRYDSSFQTQSYTFSVLDHATMSNVAQRSHLLWVHMVAVWIISLWAFRMLRRYSQHAVALRLRYYATTNKGAESHSVLVLDVPGVLAGSFVDRMDALFPFLPKSMQRVLRKRALAAQRGAMRRASSLQTKVTQTAVGAGRKVAAMGRTPRRSAEPGLDDTHRDSPRELIADGTERSTDPDQAQAKPGATAQLNSAFQQDAEKARSVRHPERVTETDAHAKCRGLLDSGLAATEVVEREFNELYVGDVAAVHMVYLCPDLDQLVAEYGKLREKLLDLLDGYISTKRRGKPMTRQTTRVLGIKYGEWGKTNYPGKKPVKTDALDWYIKRITEVRRLIHESEPAAKEESTATAFVTFRTRRAQMVASNCMSHHDQRAWTVIQAPGPKELIWKNLRWRTWEHQTRTAVIWAAFIALTLFYLIPIGAIQALIEVDRLNHIGFFRALIRIKVINAILQSILPSLVLKIFLAILPMLLAFMNRKQGMVSESAVDFGVTMKFFIFQVVSVFLGSFIAGSLFNQFEQWIKDPTSAVTILGTAAPLTSIFFLNYVELNALTSIPVQFLRPFGIFLYWVLTLLSGTERAKARKWSDQWIKFGPDVPDHTMTILFGLTFSCINPLLPPMCIIYFFIALLTEKYNMLYIERPRYQSGGQMWRQIFEQIIVGLLCFQVVMAALLGIKKSFSAILLIPLIALTLVFRSACLNLFRRPLEVQSVRAAVDLDSYDRVVELNGEAEGDNIDKNAYLQPALSFNDAECDAVLDEARHMEEVLAGNKDVPEDVEVGVEDRTVSGIPEGNEYEGGTASGEADVAEAKRATSLRDHLVELNPRRQSRGDADIV</sequence>
<dbReference type="Proteomes" id="UP001465755">
    <property type="component" value="Unassembled WGS sequence"/>
</dbReference>
<name>A0AAW1PBZ7_9CHLO</name>
<dbReference type="InterPro" id="IPR003864">
    <property type="entry name" value="CSC1/OSCA1-like_7TM"/>
</dbReference>
<keyword evidence="5 8" id="KW-1133">Transmembrane helix</keyword>
<gene>
    <name evidence="12" type="ORF">WJX73_004348</name>
</gene>
<feature type="domain" description="CSC1/OSCA1-like 7TM region" evidence="9">
    <location>
        <begin position="607"/>
        <end position="875"/>
    </location>
</feature>
<evidence type="ECO:0000256" key="8">
    <source>
        <dbReference type="SAM" id="Phobius"/>
    </source>
</evidence>
<dbReference type="InterPro" id="IPR032880">
    <property type="entry name" value="CSC1/OSCA1-like_N"/>
</dbReference>
<evidence type="ECO:0000256" key="4">
    <source>
        <dbReference type="ARBA" id="ARBA00022692"/>
    </source>
</evidence>
<feature type="region of interest" description="Disordered" evidence="7">
    <location>
        <begin position="326"/>
        <end position="371"/>
    </location>
</feature>
<reference evidence="12 13" key="1">
    <citation type="journal article" date="2024" name="Nat. Commun.">
        <title>Phylogenomics reveals the evolutionary origins of lichenization in chlorophyte algae.</title>
        <authorList>
            <person name="Puginier C."/>
            <person name="Libourel C."/>
            <person name="Otte J."/>
            <person name="Skaloud P."/>
            <person name="Haon M."/>
            <person name="Grisel S."/>
            <person name="Petersen M."/>
            <person name="Berrin J.G."/>
            <person name="Delaux P.M."/>
            <person name="Dal Grande F."/>
            <person name="Keller J."/>
        </authorList>
    </citation>
    <scope>NUCLEOTIDE SEQUENCE [LARGE SCALE GENOMIC DNA]</scope>
    <source>
        <strain evidence="12 13">SAG 2036</strain>
    </source>
</reference>
<dbReference type="InterPro" id="IPR045122">
    <property type="entry name" value="Csc1-like"/>
</dbReference>
<evidence type="ECO:0000256" key="5">
    <source>
        <dbReference type="ARBA" id="ARBA00022989"/>
    </source>
</evidence>
<dbReference type="Pfam" id="PF13967">
    <property type="entry name" value="RSN1_TM"/>
    <property type="match status" value="1"/>
</dbReference>
<evidence type="ECO:0000256" key="6">
    <source>
        <dbReference type="ARBA" id="ARBA00023136"/>
    </source>
</evidence>
<evidence type="ECO:0000259" key="11">
    <source>
        <dbReference type="Pfam" id="PF14703"/>
    </source>
</evidence>
<evidence type="ECO:0000259" key="9">
    <source>
        <dbReference type="Pfam" id="PF02714"/>
    </source>
</evidence>
<feature type="domain" description="CSC1/OSCA1-like N-terminal transmembrane" evidence="10">
    <location>
        <begin position="14"/>
        <end position="126"/>
    </location>
</feature>
<keyword evidence="4 8" id="KW-0812">Transmembrane</keyword>
<feature type="region of interest" description="Disordered" evidence="7">
    <location>
        <begin position="985"/>
        <end position="1009"/>
    </location>
</feature>